<dbReference type="Proteomes" id="UP001152523">
    <property type="component" value="Unassembled WGS sequence"/>
</dbReference>
<keyword evidence="2" id="KW-1185">Reference proteome</keyword>
<dbReference type="AlphaFoldDB" id="A0AAV0EPZ5"/>
<dbReference type="EMBL" id="CAMAPF010000936">
    <property type="protein sequence ID" value="CAH9125368.1"/>
    <property type="molecule type" value="Genomic_DNA"/>
</dbReference>
<proteinExistence type="predicted"/>
<feature type="non-terminal residue" evidence="1">
    <location>
        <position position="115"/>
    </location>
</feature>
<evidence type="ECO:0000313" key="2">
    <source>
        <dbReference type="Proteomes" id="UP001152523"/>
    </source>
</evidence>
<name>A0AAV0EPZ5_9ASTE</name>
<comment type="caution">
    <text evidence="1">The sequence shown here is derived from an EMBL/GenBank/DDBJ whole genome shotgun (WGS) entry which is preliminary data.</text>
</comment>
<evidence type="ECO:0000313" key="1">
    <source>
        <dbReference type="EMBL" id="CAH9125368.1"/>
    </source>
</evidence>
<sequence>MHFQGRELIEYDFNEDSSFLDILNLCKKYVDIYSVGIKVTDGDGIPVKCDKDVMALLDKNEGVPCIDLYLEKDRKAKPLGFKMPEDIPGSGDAEYPKVRNVKILGDLKANKKVKV</sequence>
<reference evidence="1" key="1">
    <citation type="submission" date="2022-07" db="EMBL/GenBank/DDBJ databases">
        <authorList>
            <person name="Macas J."/>
            <person name="Novak P."/>
            <person name="Neumann P."/>
        </authorList>
    </citation>
    <scope>NUCLEOTIDE SEQUENCE</scope>
</reference>
<organism evidence="1 2">
    <name type="scientific">Cuscuta epithymum</name>
    <dbReference type="NCBI Taxonomy" id="186058"/>
    <lineage>
        <taxon>Eukaryota</taxon>
        <taxon>Viridiplantae</taxon>
        <taxon>Streptophyta</taxon>
        <taxon>Embryophyta</taxon>
        <taxon>Tracheophyta</taxon>
        <taxon>Spermatophyta</taxon>
        <taxon>Magnoliopsida</taxon>
        <taxon>eudicotyledons</taxon>
        <taxon>Gunneridae</taxon>
        <taxon>Pentapetalae</taxon>
        <taxon>asterids</taxon>
        <taxon>lamiids</taxon>
        <taxon>Solanales</taxon>
        <taxon>Convolvulaceae</taxon>
        <taxon>Cuscuteae</taxon>
        <taxon>Cuscuta</taxon>
        <taxon>Cuscuta subgen. Cuscuta</taxon>
    </lineage>
</organism>
<accession>A0AAV0EPZ5</accession>
<gene>
    <name evidence="1" type="ORF">CEPIT_LOCUS26707</name>
</gene>
<protein>
    <submittedName>
        <fullName evidence="1">Uncharacterized protein</fullName>
    </submittedName>
</protein>